<proteinExistence type="predicted"/>
<reference evidence="2 3" key="1">
    <citation type="submission" date="2011-07" db="EMBL/GenBank/DDBJ databases">
        <title>Construction and characterization of infectious molecular clones deriver from HIV-1, URF between subtype B and CRF01_AE, underestimated by Cobas TaqMan version 1 HIV-1 RNA quantification assay.</title>
        <authorList>
            <person name="Nagai M."/>
            <person name="Kondo M."/>
            <person name="Tatsumi M."/>
        </authorList>
    </citation>
    <scope>NUCLEOTIDE SEQUENCE [LARGE SCALE GENOMIC DNA]</scope>
</reference>
<organism evidence="2 3">
    <name type="scientific">Human immunodeficiency virus type 1</name>
    <name type="common">HIV-1</name>
    <dbReference type="NCBI Taxonomy" id="11676"/>
    <lineage>
        <taxon>Viruses</taxon>
        <taxon>Riboviria</taxon>
        <taxon>Pararnavirae</taxon>
        <taxon>Artverviricota</taxon>
        <taxon>Revtraviricetes</taxon>
        <taxon>Ortervirales</taxon>
        <taxon>Retroviridae</taxon>
        <taxon>Orthoretrovirinae</taxon>
        <taxon>Lentivirus</taxon>
        <taxon>Lentivirus humimdef1</taxon>
    </lineage>
</organism>
<evidence type="ECO:0000313" key="3">
    <source>
        <dbReference type="Proteomes" id="UP000165197"/>
    </source>
</evidence>
<sequence length="24" mass="2953">MGGKWSERSREREWTAVKEKMEKN</sequence>
<evidence type="ECO:0000256" key="1">
    <source>
        <dbReference type="SAM" id="MobiDB-lite"/>
    </source>
</evidence>
<protein>
    <submittedName>
        <fullName evidence="2">Nef protein</fullName>
    </submittedName>
</protein>
<gene>
    <name evidence="2" type="primary">nef</name>
</gene>
<name>H1ADS6_HV1</name>
<dbReference type="EMBL" id="AB646691">
    <property type="protein sequence ID" value="BAL46022.1"/>
    <property type="molecule type" value="Genomic_DNA"/>
</dbReference>
<feature type="region of interest" description="Disordered" evidence="1">
    <location>
        <begin position="1"/>
        <end position="24"/>
    </location>
</feature>
<organismHost>
    <name type="scientific">Homo sapiens</name>
    <name type="common">Human</name>
    <dbReference type="NCBI Taxonomy" id="9606"/>
</organismHost>
<dbReference type="Proteomes" id="UP000165197">
    <property type="component" value="Genome"/>
</dbReference>
<accession>H1ADS6</accession>
<evidence type="ECO:0000313" key="2">
    <source>
        <dbReference type="EMBL" id="BAL46022.1"/>
    </source>
</evidence>